<comment type="caution">
    <text evidence="3">The sequence shown here is derived from an EMBL/GenBank/DDBJ whole genome shotgun (WGS) entry which is preliminary data.</text>
</comment>
<evidence type="ECO:0000256" key="2">
    <source>
        <dbReference type="SAM" id="MobiDB-lite"/>
    </source>
</evidence>
<dbReference type="AlphaFoldDB" id="A0A9P8W3Z4"/>
<evidence type="ECO:0000313" key="4">
    <source>
        <dbReference type="Proteomes" id="UP000777438"/>
    </source>
</evidence>
<evidence type="ECO:0008006" key="5">
    <source>
        <dbReference type="Google" id="ProtNLM"/>
    </source>
</evidence>
<keyword evidence="1" id="KW-0175">Coiled coil</keyword>
<dbReference type="PANTHER" id="PTHR42070">
    <property type="entry name" value="FILAMENT ASSOCIATED PROTEIN, PUTATIVE (AFU_ORTHOLOGUE AFUA_8G06630)-RELATED"/>
    <property type="match status" value="1"/>
</dbReference>
<evidence type="ECO:0000256" key="1">
    <source>
        <dbReference type="SAM" id="Coils"/>
    </source>
</evidence>
<sequence>MPRKNRTPASLDLSRENQRRCRARRRELIDDLQRRVLEYERRDAQATLEMQQVARAVAAENVALRDLLAAKNVTRDEVDAHLASNNGRITQDATLQPRSRLPSRRLSPKQTVVVSPSTVALSGQSPGMALTGLAARSALSTQPAAASTNRDGQNCSHSPLQESRHDREEDMTCACVGEPDDDGNSFNMPSIDPACYCPPDPPQTLGRQLTSNGMPCLEAALILARLGGHPDSTLVHAKLGCAEGTDCVVRNTDVLRLMDEMT</sequence>
<dbReference type="EMBL" id="JAGPYM010000015">
    <property type="protein sequence ID" value="KAH6886779.1"/>
    <property type="molecule type" value="Genomic_DNA"/>
</dbReference>
<name>A0A9P8W3Z4_9HYPO</name>
<gene>
    <name evidence="3" type="ORF">B0T10DRAFT_490336</name>
</gene>
<organism evidence="3 4">
    <name type="scientific">Thelonectria olida</name>
    <dbReference type="NCBI Taxonomy" id="1576542"/>
    <lineage>
        <taxon>Eukaryota</taxon>
        <taxon>Fungi</taxon>
        <taxon>Dikarya</taxon>
        <taxon>Ascomycota</taxon>
        <taxon>Pezizomycotina</taxon>
        <taxon>Sordariomycetes</taxon>
        <taxon>Hypocreomycetidae</taxon>
        <taxon>Hypocreales</taxon>
        <taxon>Nectriaceae</taxon>
        <taxon>Thelonectria</taxon>
    </lineage>
</organism>
<accession>A0A9P8W3Z4</accession>
<feature type="region of interest" description="Disordered" evidence="2">
    <location>
        <begin position="140"/>
        <end position="168"/>
    </location>
</feature>
<dbReference type="OrthoDB" id="4505928at2759"/>
<reference evidence="3 4" key="1">
    <citation type="journal article" date="2021" name="Nat. Commun.">
        <title>Genetic determinants of endophytism in the Arabidopsis root mycobiome.</title>
        <authorList>
            <person name="Mesny F."/>
            <person name="Miyauchi S."/>
            <person name="Thiergart T."/>
            <person name="Pickel B."/>
            <person name="Atanasova L."/>
            <person name="Karlsson M."/>
            <person name="Huettel B."/>
            <person name="Barry K.W."/>
            <person name="Haridas S."/>
            <person name="Chen C."/>
            <person name="Bauer D."/>
            <person name="Andreopoulos W."/>
            <person name="Pangilinan J."/>
            <person name="LaButti K."/>
            <person name="Riley R."/>
            <person name="Lipzen A."/>
            <person name="Clum A."/>
            <person name="Drula E."/>
            <person name="Henrissat B."/>
            <person name="Kohler A."/>
            <person name="Grigoriev I.V."/>
            <person name="Martin F.M."/>
            <person name="Hacquard S."/>
        </authorList>
    </citation>
    <scope>NUCLEOTIDE SEQUENCE [LARGE SCALE GENOMIC DNA]</scope>
    <source>
        <strain evidence="3 4">MPI-CAGE-CH-0241</strain>
    </source>
</reference>
<dbReference type="PANTHER" id="PTHR42070:SF1">
    <property type="entry name" value="FILAMENT ASSOCIATED PROTEIN, PUTATIVE (AFU_ORTHOLOGUE AFUA_8G06630)-RELATED"/>
    <property type="match status" value="1"/>
</dbReference>
<feature type="compositionally biased region" description="Polar residues" evidence="2">
    <location>
        <begin position="140"/>
        <end position="161"/>
    </location>
</feature>
<feature type="coiled-coil region" evidence="1">
    <location>
        <begin position="22"/>
        <end position="49"/>
    </location>
</feature>
<proteinExistence type="predicted"/>
<keyword evidence="4" id="KW-1185">Reference proteome</keyword>
<dbReference type="Proteomes" id="UP000777438">
    <property type="component" value="Unassembled WGS sequence"/>
</dbReference>
<evidence type="ECO:0000313" key="3">
    <source>
        <dbReference type="EMBL" id="KAH6886779.1"/>
    </source>
</evidence>
<protein>
    <recommendedName>
        <fullName evidence="5">BZIP domain-containing protein</fullName>
    </recommendedName>
</protein>